<sequence length="540" mass="59044">MAARNTNNVYKGEDSLRNYFDPDQQPMIPMVELPRKLNPFYEDGVRIYAKMMSTLPANNVKSLPALNMLQTLVKPDTTKTIVEYSSGSTVISMSLIARALYGITDTRAFLSNKTSWTKLQLMRFFGLNITLFGGPSQPEPMDPRGGIFRAEKMSTESGEEVINPNQYANDMNWKAHVRWTGPQILTQLPEISVFCCGMGTSGTMTGIGTYLKEAKPSVMRVGVCTKAGDRVPGPRSYALMSPVEFPWRAAVDTIEEVGSPESYRLSLEMSREGLICGPSSGFNLQGLYNYIQKQKSSGALDSLRGDDGNIHCVFMACDLPYQYLGEYFDKLGEEVFHPLVNENLLDVDTYRYDEAWEVDQKSFSDILYASGPCEVVTSSPSPASENVILDLRTAEAFADYHLPGAISRPLSSHDSSTPSPFSDPTVLEMQWKELESVFDLTTIGLLRRAGCVWLVCYGGDTSRVATSVLRAKGVSANSLKGGMLALMSAAKGGKGGRTGSVDSGVGLHSATPDEERCPAGDSLTEKNHVPEPARVQIAQA</sequence>
<dbReference type="Gene3D" id="3.40.250.10">
    <property type="entry name" value="Rhodanese-like domain"/>
    <property type="match status" value="1"/>
</dbReference>
<gene>
    <name evidence="3" type="ORF">SLS63_012476</name>
</gene>
<dbReference type="InterPro" id="IPR036052">
    <property type="entry name" value="TrpB-like_PALP_sf"/>
</dbReference>
<evidence type="ECO:0000259" key="2">
    <source>
        <dbReference type="PROSITE" id="PS50206"/>
    </source>
</evidence>
<dbReference type="CDD" id="cd00158">
    <property type="entry name" value="RHOD"/>
    <property type="match status" value="1"/>
</dbReference>
<dbReference type="Pfam" id="PF00291">
    <property type="entry name" value="PALP"/>
    <property type="match status" value="1"/>
</dbReference>
<dbReference type="InterPro" id="IPR001926">
    <property type="entry name" value="TrpB-like_PALP"/>
</dbReference>
<dbReference type="SUPFAM" id="SSF53686">
    <property type="entry name" value="Tryptophan synthase beta subunit-like PLP-dependent enzymes"/>
    <property type="match status" value="1"/>
</dbReference>
<dbReference type="InterPro" id="IPR036873">
    <property type="entry name" value="Rhodanese-like_dom_sf"/>
</dbReference>
<feature type="domain" description="Rhodanese" evidence="2">
    <location>
        <begin position="387"/>
        <end position="495"/>
    </location>
</feature>
<keyword evidence="4" id="KW-1185">Reference proteome</keyword>
<reference evidence="3 4" key="1">
    <citation type="submission" date="2024-02" db="EMBL/GenBank/DDBJ databases">
        <title>De novo assembly and annotation of 12 fungi associated with fruit tree decline syndrome in Ontario, Canada.</title>
        <authorList>
            <person name="Sulman M."/>
            <person name="Ellouze W."/>
            <person name="Ilyukhin E."/>
        </authorList>
    </citation>
    <scope>NUCLEOTIDE SEQUENCE [LARGE SCALE GENOMIC DNA]</scope>
    <source>
        <strain evidence="3 4">M169</strain>
    </source>
</reference>
<feature type="region of interest" description="Disordered" evidence="1">
    <location>
        <begin position="492"/>
        <end position="528"/>
    </location>
</feature>
<dbReference type="PANTHER" id="PTHR10314">
    <property type="entry name" value="CYSTATHIONINE BETA-SYNTHASE"/>
    <property type="match status" value="1"/>
</dbReference>
<comment type="caution">
    <text evidence="3">The sequence shown here is derived from an EMBL/GenBank/DDBJ whole genome shotgun (WGS) entry which is preliminary data.</text>
</comment>
<evidence type="ECO:0000256" key="1">
    <source>
        <dbReference type="SAM" id="MobiDB-lite"/>
    </source>
</evidence>
<dbReference type="EMBL" id="JAKNSF020000138">
    <property type="protein sequence ID" value="KAK7712238.1"/>
    <property type="molecule type" value="Genomic_DNA"/>
</dbReference>
<dbReference type="Proteomes" id="UP001430848">
    <property type="component" value="Unassembled WGS sequence"/>
</dbReference>
<evidence type="ECO:0000313" key="3">
    <source>
        <dbReference type="EMBL" id="KAK7712238.1"/>
    </source>
</evidence>
<dbReference type="InterPro" id="IPR050214">
    <property type="entry name" value="Cys_Synth/Cystath_Beta-Synth"/>
</dbReference>
<feature type="compositionally biased region" description="Basic and acidic residues" evidence="1">
    <location>
        <begin position="511"/>
        <end position="528"/>
    </location>
</feature>
<accession>A0ABR1NR95</accession>
<dbReference type="SUPFAM" id="SSF52821">
    <property type="entry name" value="Rhodanese/Cell cycle control phosphatase"/>
    <property type="match status" value="1"/>
</dbReference>
<dbReference type="Gene3D" id="3.40.50.1100">
    <property type="match status" value="2"/>
</dbReference>
<dbReference type="PROSITE" id="PS50206">
    <property type="entry name" value="RHODANESE_3"/>
    <property type="match status" value="1"/>
</dbReference>
<evidence type="ECO:0000313" key="4">
    <source>
        <dbReference type="Proteomes" id="UP001430848"/>
    </source>
</evidence>
<protein>
    <recommendedName>
        <fullName evidence="2">Rhodanese domain-containing protein</fullName>
    </recommendedName>
</protein>
<organism evidence="3 4">
    <name type="scientific">Diaporthe eres</name>
    <name type="common">Phomopsis oblonga</name>
    <dbReference type="NCBI Taxonomy" id="83184"/>
    <lineage>
        <taxon>Eukaryota</taxon>
        <taxon>Fungi</taxon>
        <taxon>Dikarya</taxon>
        <taxon>Ascomycota</taxon>
        <taxon>Pezizomycotina</taxon>
        <taxon>Sordariomycetes</taxon>
        <taxon>Sordariomycetidae</taxon>
        <taxon>Diaporthales</taxon>
        <taxon>Diaporthaceae</taxon>
        <taxon>Diaporthe</taxon>
        <taxon>Diaporthe eres species complex</taxon>
    </lineage>
</organism>
<name>A0ABR1NR95_DIAER</name>
<dbReference type="Pfam" id="PF00581">
    <property type="entry name" value="Rhodanese"/>
    <property type="match status" value="1"/>
</dbReference>
<dbReference type="InterPro" id="IPR001763">
    <property type="entry name" value="Rhodanese-like_dom"/>
</dbReference>
<proteinExistence type="predicted"/>